<protein>
    <submittedName>
        <fullName evidence="3">Cupin domain-containing protein</fullName>
    </submittedName>
</protein>
<proteinExistence type="predicted"/>
<evidence type="ECO:0000313" key="4">
    <source>
        <dbReference type="Proteomes" id="UP000316584"/>
    </source>
</evidence>
<dbReference type="Pfam" id="PF07883">
    <property type="entry name" value="Cupin_2"/>
    <property type="match status" value="1"/>
</dbReference>
<organism evidence="3 4">
    <name type="scientific">Luteimonas granuli</name>
    <dbReference type="NCBI Taxonomy" id="1176533"/>
    <lineage>
        <taxon>Bacteria</taxon>
        <taxon>Pseudomonadati</taxon>
        <taxon>Pseudomonadota</taxon>
        <taxon>Gammaproteobacteria</taxon>
        <taxon>Lysobacterales</taxon>
        <taxon>Lysobacteraceae</taxon>
        <taxon>Luteimonas</taxon>
    </lineage>
</organism>
<feature type="signal peptide" evidence="1">
    <location>
        <begin position="1"/>
        <end position="18"/>
    </location>
</feature>
<gene>
    <name evidence="3" type="ORF">FPZ22_06315</name>
</gene>
<dbReference type="InterPro" id="IPR014710">
    <property type="entry name" value="RmlC-like_jellyroll"/>
</dbReference>
<evidence type="ECO:0000256" key="1">
    <source>
        <dbReference type="SAM" id="SignalP"/>
    </source>
</evidence>
<feature type="domain" description="Cupin type-2" evidence="2">
    <location>
        <begin position="69"/>
        <end position="131"/>
    </location>
</feature>
<dbReference type="Gene3D" id="2.60.120.10">
    <property type="entry name" value="Jelly Rolls"/>
    <property type="match status" value="1"/>
</dbReference>
<accession>A0A518N3T0</accession>
<dbReference type="KEGG" id="lug:FPZ22_06315"/>
<feature type="chain" id="PRO_5021706530" evidence="1">
    <location>
        <begin position="19"/>
        <end position="160"/>
    </location>
</feature>
<keyword evidence="4" id="KW-1185">Reference proteome</keyword>
<evidence type="ECO:0000313" key="3">
    <source>
        <dbReference type="EMBL" id="QDW66558.1"/>
    </source>
</evidence>
<dbReference type="EMBL" id="CP042218">
    <property type="protein sequence ID" value="QDW66558.1"/>
    <property type="molecule type" value="Genomic_DNA"/>
</dbReference>
<dbReference type="OrthoDB" id="1433532at2"/>
<dbReference type="AlphaFoldDB" id="A0A518N3T0"/>
<dbReference type="Proteomes" id="UP000316584">
    <property type="component" value="Chromosome"/>
</dbReference>
<name>A0A518N3T0_9GAMM</name>
<dbReference type="InterPro" id="IPR013096">
    <property type="entry name" value="Cupin_2"/>
</dbReference>
<sequence>MSRPTLLLISLLPILAFAQPVAEPAPVARTFQDPALDWGPCPAFMPEGCAIAVLQGDPSRNNADVFFKVPGKTDIPRHWHTSAEHMVLVSGKLHVTYDGHAATVLDVGTFAHGPAELPHKASCVSDEPCVLAIAFELPVDAFASDSDTPDDSDHDPDRDE</sequence>
<dbReference type="SUPFAM" id="SSF51182">
    <property type="entry name" value="RmlC-like cupins"/>
    <property type="match status" value="1"/>
</dbReference>
<evidence type="ECO:0000259" key="2">
    <source>
        <dbReference type="Pfam" id="PF07883"/>
    </source>
</evidence>
<keyword evidence="1" id="KW-0732">Signal</keyword>
<reference evidence="3 4" key="1">
    <citation type="submission" date="2019-07" db="EMBL/GenBank/DDBJ databases">
        <title>Full genome sequence of Luteimonas sp. Gr-4.</title>
        <authorList>
            <person name="Im W.-T."/>
        </authorList>
    </citation>
    <scope>NUCLEOTIDE SEQUENCE [LARGE SCALE GENOMIC DNA]</scope>
    <source>
        <strain evidence="3 4">Gr-4</strain>
    </source>
</reference>
<dbReference type="InterPro" id="IPR011051">
    <property type="entry name" value="RmlC_Cupin_sf"/>
</dbReference>
<dbReference type="RefSeq" id="WP_144891420.1">
    <property type="nucleotide sequence ID" value="NZ_CP042218.1"/>
</dbReference>